<proteinExistence type="predicted"/>
<protein>
    <submittedName>
        <fullName evidence="1">Uncharacterized protein</fullName>
    </submittedName>
</protein>
<evidence type="ECO:0000313" key="2">
    <source>
        <dbReference type="EMBL" id="QJH94281.1"/>
    </source>
</evidence>
<sequence>MQEYRIDFKCPRYKKIVSLGSDWAFEVNEVLYCPACGYPAFKLVATYSEFPYQPLARDGTLRMWSDPATGTVQLKISRNSAGTQWLTYNNNYDSIAI</sequence>
<evidence type="ECO:0000313" key="1">
    <source>
        <dbReference type="EMBL" id="QJA44565.1"/>
    </source>
</evidence>
<dbReference type="EMBL" id="MT143977">
    <property type="protein sequence ID" value="QJA44565.1"/>
    <property type="molecule type" value="Genomic_DNA"/>
</dbReference>
<dbReference type="EMBL" id="MT144598">
    <property type="protein sequence ID" value="QJH94281.1"/>
    <property type="molecule type" value="Genomic_DNA"/>
</dbReference>
<organism evidence="1">
    <name type="scientific">viral metagenome</name>
    <dbReference type="NCBI Taxonomy" id="1070528"/>
    <lineage>
        <taxon>unclassified sequences</taxon>
        <taxon>metagenomes</taxon>
        <taxon>organismal metagenomes</taxon>
    </lineage>
</organism>
<dbReference type="AlphaFoldDB" id="A0A6H1ZBB7"/>
<gene>
    <name evidence="1" type="ORF">TM448A00111_0068</name>
    <name evidence="2" type="ORF">TM448B00196_0068</name>
</gene>
<accession>A0A6H1ZBB7</accession>
<reference evidence="1" key="1">
    <citation type="submission" date="2020-03" db="EMBL/GenBank/DDBJ databases">
        <title>The deep terrestrial virosphere.</title>
        <authorList>
            <person name="Holmfeldt K."/>
            <person name="Nilsson E."/>
            <person name="Simone D."/>
            <person name="Lopez-Fernandez M."/>
            <person name="Wu X."/>
            <person name="de Brujin I."/>
            <person name="Lundin D."/>
            <person name="Andersson A."/>
            <person name="Bertilsson S."/>
            <person name="Dopson M."/>
        </authorList>
    </citation>
    <scope>NUCLEOTIDE SEQUENCE</scope>
    <source>
        <strain evidence="1">TM448A00111</strain>
        <strain evidence="2">TM448B00196</strain>
    </source>
</reference>
<name>A0A6H1ZBB7_9ZZZZ</name>